<dbReference type="Gene3D" id="1.10.600.10">
    <property type="entry name" value="Farnesyl Diphosphate Synthase"/>
    <property type="match status" value="1"/>
</dbReference>
<dbReference type="EMBL" id="CAAALY010055647">
    <property type="protein sequence ID" value="VEL22298.1"/>
    <property type="molecule type" value="Genomic_DNA"/>
</dbReference>
<dbReference type="InterPro" id="IPR033749">
    <property type="entry name" value="Polyprenyl_synt_CS"/>
</dbReference>
<feature type="non-terminal residue" evidence="3">
    <location>
        <position position="1"/>
    </location>
</feature>
<keyword evidence="1" id="KW-0479">Metal-binding</keyword>
<keyword evidence="4" id="KW-1185">Reference proteome</keyword>
<dbReference type="GO" id="GO:0046872">
    <property type="term" value="F:metal ion binding"/>
    <property type="evidence" value="ECO:0007669"/>
    <property type="project" value="UniProtKB-KW"/>
</dbReference>
<dbReference type="PROSITE" id="PS00723">
    <property type="entry name" value="POLYPRENYL_SYNTHASE_1"/>
    <property type="match status" value="1"/>
</dbReference>
<dbReference type="GO" id="GO:0004659">
    <property type="term" value="F:prenyltransferase activity"/>
    <property type="evidence" value="ECO:0007669"/>
    <property type="project" value="InterPro"/>
</dbReference>
<dbReference type="PANTHER" id="PTHR12001">
    <property type="entry name" value="GERANYLGERANYL PYROPHOSPHATE SYNTHASE"/>
    <property type="match status" value="1"/>
</dbReference>
<keyword evidence="2" id="KW-0460">Magnesium</keyword>
<dbReference type="InterPro" id="IPR008949">
    <property type="entry name" value="Isoprenoid_synthase_dom_sf"/>
</dbReference>
<dbReference type="Proteomes" id="UP000784294">
    <property type="component" value="Unassembled WGS sequence"/>
</dbReference>
<comment type="caution">
    <text evidence="3">The sequence shown here is derived from an EMBL/GenBank/DDBJ whole genome shotgun (WGS) entry which is preliminary data.</text>
</comment>
<organism evidence="3 4">
    <name type="scientific">Protopolystoma xenopodis</name>
    <dbReference type="NCBI Taxonomy" id="117903"/>
    <lineage>
        <taxon>Eukaryota</taxon>
        <taxon>Metazoa</taxon>
        <taxon>Spiralia</taxon>
        <taxon>Lophotrochozoa</taxon>
        <taxon>Platyhelminthes</taxon>
        <taxon>Monogenea</taxon>
        <taxon>Polyopisthocotylea</taxon>
        <taxon>Polystomatidea</taxon>
        <taxon>Polystomatidae</taxon>
        <taxon>Protopolystoma</taxon>
    </lineage>
</organism>
<evidence type="ECO:0000256" key="1">
    <source>
        <dbReference type="ARBA" id="ARBA00022723"/>
    </source>
</evidence>
<dbReference type="PANTHER" id="PTHR12001:SF44">
    <property type="entry name" value="GERANYLGERANYL PYROPHOSPHATE SYNTHASE"/>
    <property type="match status" value="1"/>
</dbReference>
<evidence type="ECO:0000256" key="2">
    <source>
        <dbReference type="ARBA" id="ARBA00022842"/>
    </source>
</evidence>
<name>A0A3S4ZXH5_9PLAT</name>
<evidence type="ECO:0000313" key="3">
    <source>
        <dbReference type="EMBL" id="VEL22298.1"/>
    </source>
</evidence>
<gene>
    <name evidence="3" type="ORF">PXEA_LOCUS15738</name>
</gene>
<dbReference type="SUPFAM" id="SSF48576">
    <property type="entry name" value="Terpenoid synthases"/>
    <property type="match status" value="1"/>
</dbReference>
<reference evidence="3" key="1">
    <citation type="submission" date="2018-11" db="EMBL/GenBank/DDBJ databases">
        <authorList>
            <consortium name="Pathogen Informatics"/>
        </authorList>
    </citation>
    <scope>NUCLEOTIDE SEQUENCE</scope>
</reference>
<protein>
    <recommendedName>
        <fullName evidence="5">Geranylgeranyl pyrophosphate synthase</fullName>
    </recommendedName>
</protein>
<proteinExistence type="predicted"/>
<accession>A0A3S4ZXH5</accession>
<dbReference type="InterPro" id="IPR000092">
    <property type="entry name" value="Polyprenyl_synt"/>
</dbReference>
<sequence>FLFEPYEYLIESSGKGIRRELVEAFQHWLRVPEEIKEEIAVITEMLHNSSLMFVVIDDIEDNSDLRRGKPCAHLLYGISNSINSANLVYFIALKKALMLNHPLSPHIFAEQLIYLHRGQGLDIYWRSVLKCPNEDEYTSMVIFSK</sequence>
<dbReference type="GO" id="GO:0008299">
    <property type="term" value="P:isoprenoid biosynthetic process"/>
    <property type="evidence" value="ECO:0007669"/>
    <property type="project" value="InterPro"/>
</dbReference>
<evidence type="ECO:0000313" key="4">
    <source>
        <dbReference type="Proteomes" id="UP000784294"/>
    </source>
</evidence>
<dbReference type="OrthoDB" id="6921389at2759"/>
<dbReference type="AlphaFoldDB" id="A0A3S4ZXH5"/>
<evidence type="ECO:0008006" key="5">
    <source>
        <dbReference type="Google" id="ProtNLM"/>
    </source>
</evidence>
<dbReference type="Pfam" id="PF00348">
    <property type="entry name" value="polyprenyl_synt"/>
    <property type="match status" value="1"/>
</dbReference>